<evidence type="ECO:0000313" key="5">
    <source>
        <dbReference type="EMBL" id="EXJ88444.1"/>
    </source>
</evidence>
<evidence type="ECO:0000256" key="1">
    <source>
        <dbReference type="ARBA" id="ARBA00022729"/>
    </source>
</evidence>
<gene>
    <name evidence="5" type="ORF">A1O1_05374</name>
</gene>
<dbReference type="OrthoDB" id="2260257at2759"/>
<proteinExistence type="predicted"/>
<comment type="caution">
    <text evidence="5">The sequence shown here is derived from an EMBL/GenBank/DDBJ whole genome shotgun (WGS) entry which is preliminary data.</text>
</comment>
<dbReference type="EMBL" id="AMWN01000004">
    <property type="protein sequence ID" value="EXJ88444.1"/>
    <property type="molecule type" value="Genomic_DNA"/>
</dbReference>
<keyword evidence="1 3" id="KW-0732">Signal</keyword>
<dbReference type="AlphaFoldDB" id="W9Z1R2"/>
<evidence type="ECO:0000256" key="2">
    <source>
        <dbReference type="SAM" id="MobiDB-lite"/>
    </source>
</evidence>
<feature type="domain" description="Yeast cell wall synthesis Kre9/Knh1-like N-terminal" evidence="4">
    <location>
        <begin position="33"/>
        <end position="117"/>
    </location>
</feature>
<feature type="region of interest" description="Disordered" evidence="2">
    <location>
        <begin position="177"/>
        <end position="219"/>
    </location>
</feature>
<name>W9Z1R2_9EURO</name>
<dbReference type="eggNOG" id="ENOG502S73X">
    <property type="taxonomic scope" value="Eukaryota"/>
</dbReference>
<feature type="signal peptide" evidence="3">
    <location>
        <begin position="1"/>
        <end position="18"/>
    </location>
</feature>
<dbReference type="InterPro" id="IPR018466">
    <property type="entry name" value="Kre9/Knh1-like_N"/>
</dbReference>
<dbReference type="STRING" id="1182541.W9Z1R2"/>
<evidence type="ECO:0000256" key="3">
    <source>
        <dbReference type="SAM" id="SignalP"/>
    </source>
</evidence>
<organism evidence="5 6">
    <name type="scientific">Capronia coronata CBS 617.96</name>
    <dbReference type="NCBI Taxonomy" id="1182541"/>
    <lineage>
        <taxon>Eukaryota</taxon>
        <taxon>Fungi</taxon>
        <taxon>Dikarya</taxon>
        <taxon>Ascomycota</taxon>
        <taxon>Pezizomycotina</taxon>
        <taxon>Eurotiomycetes</taxon>
        <taxon>Chaetothyriomycetidae</taxon>
        <taxon>Chaetothyriales</taxon>
        <taxon>Herpotrichiellaceae</taxon>
        <taxon>Capronia</taxon>
    </lineage>
</organism>
<dbReference type="PANTHER" id="PTHR40633">
    <property type="entry name" value="MATRIX PROTEIN, PUTATIVE (AFU_ORTHOLOGUE AFUA_8G05410)-RELATED"/>
    <property type="match status" value="1"/>
</dbReference>
<dbReference type="InterPro" id="IPR052982">
    <property type="entry name" value="SRP1/TIP1-like"/>
</dbReference>
<dbReference type="Proteomes" id="UP000019484">
    <property type="component" value="Unassembled WGS sequence"/>
</dbReference>
<accession>W9Z1R2</accession>
<reference evidence="5 6" key="1">
    <citation type="submission" date="2013-03" db="EMBL/GenBank/DDBJ databases">
        <title>The Genome Sequence of Capronia coronata CBS 617.96.</title>
        <authorList>
            <consortium name="The Broad Institute Genomics Platform"/>
            <person name="Cuomo C."/>
            <person name="de Hoog S."/>
            <person name="Gorbushina A."/>
            <person name="Walker B."/>
            <person name="Young S.K."/>
            <person name="Zeng Q."/>
            <person name="Gargeya S."/>
            <person name="Fitzgerald M."/>
            <person name="Haas B."/>
            <person name="Abouelleil A."/>
            <person name="Allen A.W."/>
            <person name="Alvarado L."/>
            <person name="Arachchi H.M."/>
            <person name="Berlin A.M."/>
            <person name="Chapman S.B."/>
            <person name="Gainer-Dewar J."/>
            <person name="Goldberg J."/>
            <person name="Griggs A."/>
            <person name="Gujja S."/>
            <person name="Hansen M."/>
            <person name="Howarth C."/>
            <person name="Imamovic A."/>
            <person name="Ireland A."/>
            <person name="Larimer J."/>
            <person name="McCowan C."/>
            <person name="Murphy C."/>
            <person name="Pearson M."/>
            <person name="Poon T.W."/>
            <person name="Priest M."/>
            <person name="Roberts A."/>
            <person name="Saif S."/>
            <person name="Shea T."/>
            <person name="Sisk P."/>
            <person name="Sykes S."/>
            <person name="Wortman J."/>
            <person name="Nusbaum C."/>
            <person name="Birren B."/>
        </authorList>
    </citation>
    <scope>NUCLEOTIDE SEQUENCE [LARGE SCALE GENOMIC DNA]</scope>
    <source>
        <strain evidence="5 6">CBS 617.96</strain>
    </source>
</reference>
<keyword evidence="6" id="KW-1185">Reference proteome</keyword>
<evidence type="ECO:0000259" key="4">
    <source>
        <dbReference type="Pfam" id="PF10342"/>
    </source>
</evidence>
<feature type="region of interest" description="Disordered" evidence="2">
    <location>
        <begin position="123"/>
        <end position="158"/>
    </location>
</feature>
<dbReference type="Pfam" id="PF10342">
    <property type="entry name" value="Kre9_KNH"/>
    <property type="match status" value="1"/>
</dbReference>
<dbReference type="GeneID" id="19160249"/>
<dbReference type="RefSeq" id="XP_007724450.1">
    <property type="nucleotide sequence ID" value="XM_007726260.1"/>
</dbReference>
<feature type="chain" id="PRO_5004933212" description="Yeast cell wall synthesis Kre9/Knh1-like N-terminal domain-containing protein" evidence="3">
    <location>
        <begin position="19"/>
        <end position="241"/>
    </location>
</feature>
<sequence length="241" mass="23058">MRLLATVVAALCATVVSAQANNAIAIPAGQSTLDVTAGKPLTIHWTNPSSDTVTIKLQQDPITPQSGVVLAANVPASDEEATVQIPPANDVNSHVYTIEIIDDTDSTNINFSPNFGIKGATGTQTGVASTASSTGSASASAASSSASNSTATDSTSSSAASSSAAATSSSAAAATTSGASSSSASASASATSSQSGSSSASSSSAAATETTSVPNSNDNAAGSLKVQGGLLAMAVGLLAVL</sequence>
<dbReference type="PANTHER" id="PTHR40633:SF1">
    <property type="entry name" value="GPI ANCHORED SERINE-THREONINE RICH PROTEIN (AFU_ORTHOLOGUE AFUA_1G03630)"/>
    <property type="match status" value="1"/>
</dbReference>
<protein>
    <recommendedName>
        <fullName evidence="4">Yeast cell wall synthesis Kre9/Knh1-like N-terminal domain-containing protein</fullName>
    </recommendedName>
</protein>
<dbReference type="HOGENOM" id="CLU_065618_1_2_1"/>
<feature type="compositionally biased region" description="Low complexity" evidence="2">
    <location>
        <begin position="177"/>
        <end position="212"/>
    </location>
</feature>
<evidence type="ECO:0000313" key="6">
    <source>
        <dbReference type="Proteomes" id="UP000019484"/>
    </source>
</evidence>